<evidence type="ECO:0000256" key="1">
    <source>
        <dbReference type="ARBA" id="ARBA00008777"/>
    </source>
</evidence>
<dbReference type="InterPro" id="IPR036373">
    <property type="entry name" value="Ribosomal_bL17_sf"/>
</dbReference>
<evidence type="ECO:0000313" key="6">
    <source>
        <dbReference type="EMBL" id="OGH73784.1"/>
    </source>
</evidence>
<dbReference type="GO" id="GO:0022625">
    <property type="term" value="C:cytosolic large ribosomal subunit"/>
    <property type="evidence" value="ECO:0007669"/>
    <property type="project" value="TreeGrafter"/>
</dbReference>
<evidence type="ECO:0000313" key="7">
    <source>
        <dbReference type="Proteomes" id="UP000177457"/>
    </source>
</evidence>
<comment type="caution">
    <text evidence="6">The sequence shown here is derived from an EMBL/GenBank/DDBJ whole genome shotgun (WGS) entry which is preliminary data.</text>
</comment>
<evidence type="ECO:0000256" key="2">
    <source>
        <dbReference type="ARBA" id="ARBA00022980"/>
    </source>
</evidence>
<dbReference type="SUPFAM" id="SSF64263">
    <property type="entry name" value="Prokaryotic ribosomal protein L17"/>
    <property type="match status" value="1"/>
</dbReference>
<dbReference type="GO" id="GO:0006412">
    <property type="term" value="P:translation"/>
    <property type="evidence" value="ECO:0007669"/>
    <property type="project" value="UniProtKB-UniRule"/>
</dbReference>
<dbReference type="AlphaFoldDB" id="A0A1F6MQ35"/>
<dbReference type="HAMAP" id="MF_01368">
    <property type="entry name" value="Ribosomal_bL17"/>
    <property type="match status" value="1"/>
</dbReference>
<dbReference type="STRING" id="1798683.A3C90_04460"/>
<dbReference type="EMBL" id="MFQE01000016">
    <property type="protein sequence ID" value="OGH73784.1"/>
    <property type="molecule type" value="Genomic_DNA"/>
</dbReference>
<dbReference type="PANTHER" id="PTHR14413:SF16">
    <property type="entry name" value="LARGE RIBOSOMAL SUBUNIT PROTEIN BL17M"/>
    <property type="match status" value="1"/>
</dbReference>
<comment type="similarity">
    <text evidence="1 4 5">Belongs to the bacterial ribosomal protein bL17 family.</text>
</comment>
<sequence length="117" mass="13116">MRHRKEGRTLGRTKTEREAMMRNLADSLIVHGSISTTLAKAKELRRVVEPLVTKAKSDTLAARRNARKTLYTDGAVRELFQTLGPRYKDRNGGYTRIVKTGARSNDAAETAVIEFVV</sequence>
<evidence type="ECO:0000256" key="4">
    <source>
        <dbReference type="HAMAP-Rule" id="MF_01368"/>
    </source>
</evidence>
<proteinExistence type="inferred from homology"/>
<dbReference type="InterPro" id="IPR000456">
    <property type="entry name" value="Ribosomal_bL17"/>
</dbReference>
<keyword evidence="2 4" id="KW-0689">Ribosomal protein</keyword>
<protein>
    <recommendedName>
        <fullName evidence="4">Large ribosomal subunit protein bL17</fullName>
    </recommendedName>
</protein>
<dbReference type="Gene3D" id="3.90.1030.10">
    <property type="entry name" value="Ribosomal protein L17"/>
    <property type="match status" value="1"/>
</dbReference>
<dbReference type="InterPro" id="IPR047859">
    <property type="entry name" value="Ribosomal_bL17_CS"/>
</dbReference>
<dbReference type="FunFam" id="3.90.1030.10:FF:000001">
    <property type="entry name" value="50S ribosomal protein L17"/>
    <property type="match status" value="1"/>
</dbReference>
<dbReference type="GO" id="GO:0003735">
    <property type="term" value="F:structural constituent of ribosome"/>
    <property type="evidence" value="ECO:0007669"/>
    <property type="project" value="InterPro"/>
</dbReference>
<gene>
    <name evidence="4" type="primary">rplQ</name>
    <name evidence="6" type="ORF">A3C90_04460</name>
</gene>
<name>A0A1F6MQ35_9BACT</name>
<reference evidence="6 7" key="1">
    <citation type="journal article" date="2016" name="Nat. Commun.">
        <title>Thousands of microbial genomes shed light on interconnected biogeochemical processes in an aquifer system.</title>
        <authorList>
            <person name="Anantharaman K."/>
            <person name="Brown C.T."/>
            <person name="Hug L.A."/>
            <person name="Sharon I."/>
            <person name="Castelle C.J."/>
            <person name="Probst A.J."/>
            <person name="Thomas B.C."/>
            <person name="Singh A."/>
            <person name="Wilkins M.J."/>
            <person name="Karaoz U."/>
            <person name="Brodie E.L."/>
            <person name="Williams K.H."/>
            <person name="Hubbard S.S."/>
            <person name="Banfield J.F."/>
        </authorList>
    </citation>
    <scope>NUCLEOTIDE SEQUENCE [LARGE SCALE GENOMIC DNA]</scope>
</reference>
<accession>A0A1F6MQ35</accession>
<evidence type="ECO:0000256" key="5">
    <source>
        <dbReference type="RuleBase" id="RU000660"/>
    </source>
</evidence>
<dbReference type="PANTHER" id="PTHR14413">
    <property type="entry name" value="RIBOSOMAL PROTEIN L17"/>
    <property type="match status" value="1"/>
</dbReference>
<dbReference type="Pfam" id="PF01196">
    <property type="entry name" value="Ribosomal_L17"/>
    <property type="match status" value="1"/>
</dbReference>
<keyword evidence="3 4" id="KW-0687">Ribonucleoprotein</keyword>
<organism evidence="6 7">
    <name type="scientific">Candidatus Magasanikbacteria bacterium RIFCSPHIGHO2_02_FULL_51_14</name>
    <dbReference type="NCBI Taxonomy" id="1798683"/>
    <lineage>
        <taxon>Bacteria</taxon>
        <taxon>Candidatus Magasanikiibacteriota</taxon>
    </lineage>
</organism>
<dbReference type="Proteomes" id="UP000177457">
    <property type="component" value="Unassembled WGS sequence"/>
</dbReference>
<dbReference type="PROSITE" id="PS01167">
    <property type="entry name" value="RIBOSOMAL_L17"/>
    <property type="match status" value="1"/>
</dbReference>
<comment type="subunit">
    <text evidence="4">Part of the 50S ribosomal subunit. Contacts protein L32.</text>
</comment>
<dbReference type="NCBIfam" id="TIGR00059">
    <property type="entry name" value="L17"/>
    <property type="match status" value="1"/>
</dbReference>
<evidence type="ECO:0000256" key="3">
    <source>
        <dbReference type="ARBA" id="ARBA00023274"/>
    </source>
</evidence>